<accession>A0A9P8C816</accession>
<evidence type="ECO:0000256" key="12">
    <source>
        <dbReference type="ARBA" id="ARBA00023054"/>
    </source>
</evidence>
<dbReference type="EMBL" id="MU251396">
    <property type="protein sequence ID" value="KAG9236940.1"/>
    <property type="molecule type" value="Genomic_DNA"/>
</dbReference>
<keyword evidence="7" id="KW-0132">Cell division</keyword>
<dbReference type="OrthoDB" id="5599235at2759"/>
<dbReference type="GO" id="GO:0042729">
    <property type="term" value="C:DASH complex"/>
    <property type="evidence" value="ECO:0007669"/>
    <property type="project" value="InterPro"/>
</dbReference>
<evidence type="ECO:0000256" key="10">
    <source>
        <dbReference type="ARBA" id="ARBA00022829"/>
    </source>
</evidence>
<comment type="similarity">
    <text evidence="4">Belongs to the DASH complex DUO1 family.</text>
</comment>
<organism evidence="20 21">
    <name type="scientific">Amylocarpus encephaloides</name>
    <dbReference type="NCBI Taxonomy" id="45428"/>
    <lineage>
        <taxon>Eukaryota</taxon>
        <taxon>Fungi</taxon>
        <taxon>Dikarya</taxon>
        <taxon>Ascomycota</taxon>
        <taxon>Pezizomycotina</taxon>
        <taxon>Leotiomycetes</taxon>
        <taxon>Helotiales</taxon>
        <taxon>Helotiales incertae sedis</taxon>
        <taxon>Amylocarpus</taxon>
    </lineage>
</organism>
<dbReference type="GO" id="GO:0005874">
    <property type="term" value="C:microtubule"/>
    <property type="evidence" value="ECO:0007669"/>
    <property type="project" value="UniProtKB-KW"/>
</dbReference>
<feature type="compositionally biased region" description="Low complexity" evidence="19">
    <location>
        <begin position="194"/>
        <end position="204"/>
    </location>
</feature>
<dbReference type="AlphaFoldDB" id="A0A9P8C816"/>
<keyword evidence="5" id="KW-0158">Chromosome</keyword>
<keyword evidence="9" id="KW-0498">Mitosis</keyword>
<proteinExistence type="inferred from homology"/>
<feature type="region of interest" description="Disordered" evidence="19">
    <location>
        <begin position="145"/>
        <end position="240"/>
    </location>
</feature>
<evidence type="ECO:0000256" key="9">
    <source>
        <dbReference type="ARBA" id="ARBA00022776"/>
    </source>
</evidence>
<dbReference type="InterPro" id="IPR013960">
    <property type="entry name" value="DASH_Duo1"/>
</dbReference>
<name>A0A9P8C816_9HELO</name>
<keyword evidence="15" id="KW-0131">Cell cycle</keyword>
<feature type="region of interest" description="Disordered" evidence="19">
    <location>
        <begin position="1"/>
        <end position="56"/>
    </location>
</feature>
<evidence type="ECO:0000256" key="19">
    <source>
        <dbReference type="SAM" id="MobiDB-lite"/>
    </source>
</evidence>
<dbReference type="PANTHER" id="PTHR28216:SF1">
    <property type="entry name" value="DASH COMPLEX SUBUNIT DUO1"/>
    <property type="match status" value="1"/>
</dbReference>
<evidence type="ECO:0000256" key="6">
    <source>
        <dbReference type="ARBA" id="ARBA00022490"/>
    </source>
</evidence>
<keyword evidence="6" id="KW-0963">Cytoplasm</keyword>
<feature type="non-terminal residue" evidence="20">
    <location>
        <position position="240"/>
    </location>
</feature>
<dbReference type="PANTHER" id="PTHR28216">
    <property type="entry name" value="DASH COMPLEX SUBUNIT DUO1"/>
    <property type="match status" value="1"/>
</dbReference>
<comment type="caution">
    <text evidence="20">The sequence shown here is derived from an EMBL/GenBank/DDBJ whole genome shotgun (WGS) entry which is preliminary data.</text>
</comment>
<evidence type="ECO:0000256" key="8">
    <source>
        <dbReference type="ARBA" id="ARBA00022701"/>
    </source>
</evidence>
<keyword evidence="8" id="KW-0493">Microtubule</keyword>
<evidence type="ECO:0000256" key="17">
    <source>
        <dbReference type="ARBA" id="ARBA00044152"/>
    </source>
</evidence>
<gene>
    <name evidence="20" type="ORF">BJ875DRAFT_396211</name>
</gene>
<evidence type="ECO:0000256" key="15">
    <source>
        <dbReference type="ARBA" id="ARBA00023306"/>
    </source>
</evidence>
<dbReference type="GO" id="GO:0051301">
    <property type="term" value="P:cell division"/>
    <property type="evidence" value="ECO:0007669"/>
    <property type="project" value="UniProtKB-KW"/>
</dbReference>
<evidence type="ECO:0000256" key="3">
    <source>
        <dbReference type="ARBA" id="ARBA00004629"/>
    </source>
</evidence>
<evidence type="ECO:0000313" key="21">
    <source>
        <dbReference type="Proteomes" id="UP000824998"/>
    </source>
</evidence>
<reference evidence="20" key="1">
    <citation type="journal article" date="2021" name="IMA Fungus">
        <title>Genomic characterization of three marine fungi, including Emericellopsis atlantica sp. nov. with signatures of a generalist lifestyle and marine biomass degradation.</title>
        <authorList>
            <person name="Hagestad O.C."/>
            <person name="Hou L."/>
            <person name="Andersen J.H."/>
            <person name="Hansen E.H."/>
            <person name="Altermark B."/>
            <person name="Li C."/>
            <person name="Kuhnert E."/>
            <person name="Cox R.J."/>
            <person name="Crous P.W."/>
            <person name="Spatafora J.W."/>
            <person name="Lail K."/>
            <person name="Amirebrahimi M."/>
            <person name="Lipzen A."/>
            <person name="Pangilinan J."/>
            <person name="Andreopoulos W."/>
            <person name="Hayes R.D."/>
            <person name="Ng V."/>
            <person name="Grigoriev I.V."/>
            <person name="Jackson S.A."/>
            <person name="Sutton T.D.S."/>
            <person name="Dobson A.D.W."/>
            <person name="Rama T."/>
        </authorList>
    </citation>
    <scope>NUCLEOTIDE SEQUENCE</scope>
    <source>
        <strain evidence="20">TRa018bII</strain>
    </source>
</reference>
<keyword evidence="16" id="KW-0137">Centromere</keyword>
<keyword evidence="13" id="KW-0206">Cytoskeleton</keyword>
<keyword evidence="11" id="KW-0995">Kinetochore</keyword>
<keyword evidence="14" id="KW-0539">Nucleus</keyword>
<evidence type="ECO:0000256" key="4">
    <source>
        <dbReference type="ARBA" id="ARBA00005366"/>
    </source>
</evidence>
<dbReference type="Pfam" id="PF08651">
    <property type="entry name" value="DASH_Duo1"/>
    <property type="match status" value="1"/>
</dbReference>
<evidence type="ECO:0000256" key="7">
    <source>
        <dbReference type="ARBA" id="ARBA00022618"/>
    </source>
</evidence>
<evidence type="ECO:0000256" key="2">
    <source>
        <dbReference type="ARBA" id="ARBA00004186"/>
    </source>
</evidence>
<feature type="compositionally biased region" description="Basic and acidic residues" evidence="19">
    <location>
        <begin position="151"/>
        <end position="173"/>
    </location>
</feature>
<sequence length="240" mass="25657">MSTPDIGRLDLSDSDTEDLFASPTKASKSSKKSTAKIQDGGHATSQRNGESKYDAEEARDAALRRELQSVRSINEVIEGVLSSLECAKGNMETVSRTVTSAATLLDTWTHILSQTEHNQRLILNPNWKGANQDLADAENETVLKAQAAQRRAAEEERRRAEAIRRAEDEERHRQATGTVRGARGRGRGRGIGRGASSSGYGTSSYNPAAGSSIGRGTSQTSRAGSGSGIGRSSGSVRGRR</sequence>
<dbReference type="GO" id="GO:0072686">
    <property type="term" value="C:mitotic spindle"/>
    <property type="evidence" value="ECO:0007669"/>
    <property type="project" value="InterPro"/>
</dbReference>
<keyword evidence="12" id="KW-0175">Coiled coil</keyword>
<evidence type="ECO:0000256" key="18">
    <source>
        <dbReference type="ARBA" id="ARBA00044358"/>
    </source>
</evidence>
<protein>
    <recommendedName>
        <fullName evidence="17">DASH complex subunit DUO1</fullName>
    </recommendedName>
    <alternativeName>
        <fullName evidence="18">Outer kinetochore protein DUO1</fullName>
    </alternativeName>
</protein>
<evidence type="ECO:0000256" key="5">
    <source>
        <dbReference type="ARBA" id="ARBA00022454"/>
    </source>
</evidence>
<dbReference type="GO" id="GO:0007059">
    <property type="term" value="P:chromosome segregation"/>
    <property type="evidence" value="ECO:0007669"/>
    <property type="project" value="UniProtKB-KW"/>
</dbReference>
<comment type="subcellular location">
    <subcellularLocation>
        <location evidence="3">Chromosome</location>
        <location evidence="3">Centromere</location>
        <location evidence="3">Kinetochore</location>
    </subcellularLocation>
    <subcellularLocation>
        <location evidence="2">Cytoplasm</location>
        <location evidence="2">Cytoskeleton</location>
        <location evidence="2">Spindle</location>
    </subcellularLocation>
    <subcellularLocation>
        <location evidence="1">Nucleus</location>
    </subcellularLocation>
</comment>
<evidence type="ECO:0000313" key="20">
    <source>
        <dbReference type="EMBL" id="KAG9236940.1"/>
    </source>
</evidence>
<dbReference type="Proteomes" id="UP000824998">
    <property type="component" value="Unassembled WGS sequence"/>
</dbReference>
<evidence type="ECO:0000256" key="14">
    <source>
        <dbReference type="ARBA" id="ARBA00023242"/>
    </source>
</evidence>
<evidence type="ECO:0000256" key="11">
    <source>
        <dbReference type="ARBA" id="ARBA00022838"/>
    </source>
</evidence>
<evidence type="ECO:0000256" key="13">
    <source>
        <dbReference type="ARBA" id="ARBA00023212"/>
    </source>
</evidence>
<keyword evidence="21" id="KW-1185">Reference proteome</keyword>
<evidence type="ECO:0000256" key="1">
    <source>
        <dbReference type="ARBA" id="ARBA00004123"/>
    </source>
</evidence>
<evidence type="ECO:0000256" key="16">
    <source>
        <dbReference type="ARBA" id="ARBA00023328"/>
    </source>
</evidence>
<dbReference type="GO" id="GO:0000278">
    <property type="term" value="P:mitotic cell cycle"/>
    <property type="evidence" value="ECO:0007669"/>
    <property type="project" value="InterPro"/>
</dbReference>
<keyword evidence="10" id="KW-0159">Chromosome partition</keyword>